<feature type="domain" description="GYF" evidence="2">
    <location>
        <begin position="2"/>
        <end position="58"/>
    </location>
</feature>
<gene>
    <name evidence="3" type="ORF">PMAYCL1PPCAC_25017</name>
</gene>
<keyword evidence="1" id="KW-0175">Coiled coil</keyword>
<name>A0AAN5I6Y1_9BILA</name>
<comment type="caution">
    <text evidence="3">The sequence shown here is derived from an EMBL/GenBank/DDBJ whole genome shotgun (WGS) entry which is preliminary data.</text>
</comment>
<feature type="non-terminal residue" evidence="3">
    <location>
        <position position="123"/>
    </location>
</feature>
<organism evidence="3 4">
    <name type="scientific">Pristionchus mayeri</name>
    <dbReference type="NCBI Taxonomy" id="1317129"/>
    <lineage>
        <taxon>Eukaryota</taxon>
        <taxon>Metazoa</taxon>
        <taxon>Ecdysozoa</taxon>
        <taxon>Nematoda</taxon>
        <taxon>Chromadorea</taxon>
        <taxon>Rhabditida</taxon>
        <taxon>Rhabditina</taxon>
        <taxon>Diplogasteromorpha</taxon>
        <taxon>Diplogasteroidea</taxon>
        <taxon>Neodiplogasteridae</taxon>
        <taxon>Pristionchus</taxon>
    </lineage>
</organism>
<keyword evidence="4" id="KW-1185">Reference proteome</keyword>
<protein>
    <recommendedName>
        <fullName evidence="2">GYF domain-containing protein</fullName>
    </recommendedName>
</protein>
<proteinExistence type="predicted"/>
<dbReference type="EMBL" id="BTRK01000005">
    <property type="protein sequence ID" value="GMR54822.1"/>
    <property type="molecule type" value="Genomic_DNA"/>
</dbReference>
<evidence type="ECO:0000259" key="2">
    <source>
        <dbReference type="PROSITE" id="PS50829"/>
    </source>
</evidence>
<dbReference type="Proteomes" id="UP001328107">
    <property type="component" value="Unassembled WGS sequence"/>
</dbReference>
<reference evidence="4" key="1">
    <citation type="submission" date="2022-10" db="EMBL/GenBank/DDBJ databases">
        <title>Genome assembly of Pristionchus species.</title>
        <authorList>
            <person name="Yoshida K."/>
            <person name="Sommer R.J."/>
        </authorList>
    </citation>
    <scope>NUCLEOTIDE SEQUENCE [LARGE SCALE GENOMIC DNA]</scope>
    <source>
        <strain evidence="4">RS5460</strain>
    </source>
</reference>
<dbReference type="InterPro" id="IPR003169">
    <property type="entry name" value="GYF"/>
</dbReference>
<dbReference type="InterPro" id="IPR035445">
    <property type="entry name" value="GYF-like_dom_sf"/>
</dbReference>
<feature type="coiled-coil region" evidence="1">
    <location>
        <begin position="78"/>
        <end position="105"/>
    </location>
</feature>
<sequence length="123" mass="14789">MEDRIFFKDKTNTLKGPFTERQVLKWYREKWFESDFPFYFSQGDELTSIEENKGITLGTLRALNGVGCPFFKVDEKDEIEFEKKRREREKKMESIEKEITELRQSHDAIISIKKKIDRIETEV</sequence>
<evidence type="ECO:0000256" key="1">
    <source>
        <dbReference type="SAM" id="Coils"/>
    </source>
</evidence>
<evidence type="ECO:0000313" key="3">
    <source>
        <dbReference type="EMBL" id="GMR54822.1"/>
    </source>
</evidence>
<dbReference type="PROSITE" id="PS50829">
    <property type="entry name" value="GYF"/>
    <property type="match status" value="1"/>
</dbReference>
<dbReference type="AlphaFoldDB" id="A0AAN5I6Y1"/>
<accession>A0AAN5I6Y1</accession>
<evidence type="ECO:0000313" key="4">
    <source>
        <dbReference type="Proteomes" id="UP001328107"/>
    </source>
</evidence>
<dbReference type="Gene3D" id="3.30.1490.40">
    <property type="match status" value="1"/>
</dbReference>
<dbReference type="SUPFAM" id="SSF55277">
    <property type="entry name" value="GYF domain"/>
    <property type="match status" value="1"/>
</dbReference>